<accession>A0A4Q1DAG6</accession>
<comment type="function">
    <text evidence="7">Part of a heterotetrameric complex that catalyzes the two-step biosynthesis of anthranilate, an intermediate in the biosynthesis of L-tryptophan. In the first step, the glutamine-binding beta subunit (TrpG) of anthranilate synthase (AS) provides the glutamine amidotransferase activity which generates ammonia as a substrate that, along with chorismate, is used in the second step, catalyzed by the large alpha subunit of AS (TrpE) to produce anthranilate. In the absence of TrpG, TrpE can synthesize anthranilate directly from chorismate and high concentrations of ammonia.</text>
</comment>
<evidence type="ECO:0000256" key="5">
    <source>
        <dbReference type="ARBA" id="ARBA00022842"/>
    </source>
</evidence>
<reference evidence="11 12" key="1">
    <citation type="submission" date="2019-01" db="EMBL/GenBank/DDBJ databases">
        <title>Filimonas sp. strain TTM-71.</title>
        <authorList>
            <person name="Chen W.-M."/>
        </authorList>
    </citation>
    <scope>NUCLEOTIDE SEQUENCE [LARGE SCALE GENOMIC DNA]</scope>
    <source>
        <strain evidence="11 12">TTM-71</strain>
    </source>
</reference>
<evidence type="ECO:0000313" key="11">
    <source>
        <dbReference type="EMBL" id="RXK85543.1"/>
    </source>
</evidence>
<dbReference type="GO" id="GO:0046872">
    <property type="term" value="F:metal ion binding"/>
    <property type="evidence" value="ECO:0007669"/>
    <property type="project" value="UniProtKB-KW"/>
</dbReference>
<dbReference type="InterPro" id="IPR005801">
    <property type="entry name" value="ADC_synthase"/>
</dbReference>
<dbReference type="InterPro" id="IPR019999">
    <property type="entry name" value="Anth_synth_I-like"/>
</dbReference>
<evidence type="ECO:0000256" key="4">
    <source>
        <dbReference type="ARBA" id="ARBA00022723"/>
    </source>
</evidence>
<evidence type="ECO:0000256" key="7">
    <source>
        <dbReference type="ARBA" id="ARBA00025634"/>
    </source>
</evidence>
<dbReference type="SUPFAM" id="SSF56322">
    <property type="entry name" value="ADC synthase"/>
    <property type="match status" value="1"/>
</dbReference>
<evidence type="ECO:0000256" key="1">
    <source>
        <dbReference type="ARBA" id="ARBA00001946"/>
    </source>
</evidence>
<feature type="domain" description="Anthranilate synthase component I N-terminal" evidence="10">
    <location>
        <begin position="16"/>
        <end position="170"/>
    </location>
</feature>
<dbReference type="InterPro" id="IPR006805">
    <property type="entry name" value="Anth_synth_I_N"/>
</dbReference>
<evidence type="ECO:0000313" key="12">
    <source>
        <dbReference type="Proteomes" id="UP000290545"/>
    </source>
</evidence>
<organism evidence="11 12">
    <name type="scientific">Filimonas effusa</name>
    <dbReference type="NCBI Taxonomy" id="2508721"/>
    <lineage>
        <taxon>Bacteria</taxon>
        <taxon>Pseudomonadati</taxon>
        <taxon>Bacteroidota</taxon>
        <taxon>Chitinophagia</taxon>
        <taxon>Chitinophagales</taxon>
        <taxon>Chitinophagaceae</taxon>
        <taxon>Filimonas</taxon>
    </lineage>
</organism>
<dbReference type="InterPro" id="IPR015890">
    <property type="entry name" value="Chorismate_C"/>
</dbReference>
<keyword evidence="5" id="KW-0460">Magnesium</keyword>
<comment type="cofactor">
    <cofactor evidence="1">
        <name>Mg(2+)</name>
        <dbReference type="ChEBI" id="CHEBI:18420"/>
    </cofactor>
</comment>
<keyword evidence="4" id="KW-0479">Metal-binding</keyword>
<dbReference type="PRINTS" id="PR00095">
    <property type="entry name" value="ANTSNTHASEI"/>
</dbReference>
<sequence>MKKIELITRSKKMLSDVHTPVGIYLRIRDRFRDTILLESADYHAADNCFSIIGINAIGGIEVSDFNSVEFKYPGRKPEKTAVKNKEAVPQMIWDFMSGFDVKEADEAPAKAAQGLFGYTTFDAVQFFDTISFNQPKTGDDKSSTYLLPLMRYRLYQYVIIINHFKDEMYLCENRVDGLESDLGLVESLIKSKDVPTYPFQSQGAESSNMTDDDYTNMVQKGIQSCLRGDVFQIVLSRRFQQSFTGDEFNVYRALRNVNPSPYLFFFDYGDYKLIGSSPESQLIIRDGKAVVHPIAGTFKRTGNAERDKELAAALLEDAKENAEHTMLVDLARNDLSRLCDQVEVKHYRQVQYYSHVIHLVSEVNGRVQPGMNPFNLLATTFPAGTLSGAPKFKAMQLIDQYEPTQRGYYGGCIGFMGFDGSCNHAIMIRSFLSRKNTLYYQAGAGVVAASKPESELQEVNNKLGALKKAIELADELSANNLF</sequence>
<evidence type="ECO:0000259" key="10">
    <source>
        <dbReference type="Pfam" id="PF04715"/>
    </source>
</evidence>
<comment type="caution">
    <text evidence="11">The sequence shown here is derived from an EMBL/GenBank/DDBJ whole genome shotgun (WGS) entry which is preliminary data.</text>
</comment>
<dbReference type="AlphaFoldDB" id="A0A4Q1DAG6"/>
<gene>
    <name evidence="11" type="ORF">ESB13_01635</name>
</gene>
<dbReference type="GO" id="GO:0000162">
    <property type="term" value="P:L-tryptophan biosynthetic process"/>
    <property type="evidence" value="ECO:0007669"/>
    <property type="project" value="TreeGrafter"/>
</dbReference>
<proteinExistence type="predicted"/>
<dbReference type="Proteomes" id="UP000290545">
    <property type="component" value="Unassembled WGS sequence"/>
</dbReference>
<dbReference type="Pfam" id="PF04715">
    <property type="entry name" value="Anth_synt_I_N"/>
    <property type="match status" value="1"/>
</dbReference>
<dbReference type="EMBL" id="SDHZ01000001">
    <property type="protein sequence ID" value="RXK85543.1"/>
    <property type="molecule type" value="Genomic_DNA"/>
</dbReference>
<comment type="subunit">
    <text evidence="2">Heterotetramer consisting of two non-identical subunits: a beta subunit (TrpG) and a large alpha subunit (TrpE).</text>
</comment>
<dbReference type="OrthoDB" id="9803598at2"/>
<keyword evidence="12" id="KW-1185">Reference proteome</keyword>
<evidence type="ECO:0000256" key="2">
    <source>
        <dbReference type="ARBA" id="ARBA00011575"/>
    </source>
</evidence>
<keyword evidence="6" id="KW-0456">Lyase</keyword>
<dbReference type="RefSeq" id="WP_129001295.1">
    <property type="nucleotide sequence ID" value="NZ_SDHZ01000001.1"/>
</dbReference>
<protein>
    <recommendedName>
        <fullName evidence="3">Anthranilate synthase component 1</fullName>
    </recommendedName>
</protein>
<comment type="catalytic activity">
    <reaction evidence="8">
        <text>chorismate + L-glutamine = anthranilate + pyruvate + L-glutamate + H(+)</text>
        <dbReference type="Rhea" id="RHEA:21732"/>
        <dbReference type="ChEBI" id="CHEBI:15361"/>
        <dbReference type="ChEBI" id="CHEBI:15378"/>
        <dbReference type="ChEBI" id="CHEBI:16567"/>
        <dbReference type="ChEBI" id="CHEBI:29748"/>
        <dbReference type="ChEBI" id="CHEBI:29985"/>
        <dbReference type="ChEBI" id="CHEBI:58359"/>
        <dbReference type="EC" id="4.1.3.27"/>
    </reaction>
</comment>
<dbReference type="PANTHER" id="PTHR11236:SF48">
    <property type="entry name" value="ISOCHORISMATE SYNTHASE MENF"/>
    <property type="match status" value="1"/>
</dbReference>
<evidence type="ECO:0000259" key="9">
    <source>
        <dbReference type="Pfam" id="PF00425"/>
    </source>
</evidence>
<name>A0A4Q1DAG6_9BACT</name>
<feature type="domain" description="Chorismate-utilising enzyme C-terminal" evidence="9">
    <location>
        <begin position="212"/>
        <end position="462"/>
    </location>
</feature>
<dbReference type="Gene3D" id="3.60.120.10">
    <property type="entry name" value="Anthranilate synthase"/>
    <property type="match status" value="1"/>
</dbReference>
<dbReference type="PANTHER" id="PTHR11236">
    <property type="entry name" value="AMINOBENZOATE/ANTHRANILATE SYNTHASE"/>
    <property type="match status" value="1"/>
</dbReference>
<dbReference type="GO" id="GO:0004049">
    <property type="term" value="F:anthranilate synthase activity"/>
    <property type="evidence" value="ECO:0007669"/>
    <property type="project" value="UniProtKB-EC"/>
</dbReference>
<evidence type="ECO:0000256" key="3">
    <source>
        <dbReference type="ARBA" id="ARBA00020653"/>
    </source>
</evidence>
<evidence type="ECO:0000256" key="8">
    <source>
        <dbReference type="ARBA" id="ARBA00047683"/>
    </source>
</evidence>
<dbReference type="Pfam" id="PF00425">
    <property type="entry name" value="Chorismate_bind"/>
    <property type="match status" value="1"/>
</dbReference>
<evidence type="ECO:0000256" key="6">
    <source>
        <dbReference type="ARBA" id="ARBA00023239"/>
    </source>
</evidence>